<feature type="domain" description="DUF6570" evidence="2">
    <location>
        <begin position="88"/>
        <end position="121"/>
    </location>
</feature>
<gene>
    <name evidence="3" type="ORF">E4U56_008123</name>
</gene>
<dbReference type="Proteomes" id="UP000784919">
    <property type="component" value="Unassembled WGS sequence"/>
</dbReference>
<feature type="region of interest" description="Disordered" evidence="1">
    <location>
        <begin position="168"/>
        <end position="232"/>
    </location>
</feature>
<organism evidence="3 4">
    <name type="scientific">Claviceps arundinis</name>
    <dbReference type="NCBI Taxonomy" id="1623583"/>
    <lineage>
        <taxon>Eukaryota</taxon>
        <taxon>Fungi</taxon>
        <taxon>Dikarya</taxon>
        <taxon>Ascomycota</taxon>
        <taxon>Pezizomycotina</taxon>
        <taxon>Sordariomycetes</taxon>
        <taxon>Hypocreomycetidae</taxon>
        <taxon>Hypocreales</taxon>
        <taxon>Clavicipitaceae</taxon>
        <taxon>Claviceps</taxon>
    </lineage>
</organism>
<dbReference type="GO" id="GO:0005739">
    <property type="term" value="C:mitochondrion"/>
    <property type="evidence" value="ECO:0007669"/>
    <property type="project" value="TreeGrafter"/>
</dbReference>
<feature type="compositionally biased region" description="Basic and acidic residues" evidence="1">
    <location>
        <begin position="17"/>
        <end position="30"/>
    </location>
</feature>
<evidence type="ECO:0000313" key="3">
    <source>
        <dbReference type="EMBL" id="KAG5969733.1"/>
    </source>
</evidence>
<dbReference type="OrthoDB" id="432234at2759"/>
<dbReference type="PANTHER" id="PTHR23274">
    <property type="entry name" value="DNA HELICASE-RELATED"/>
    <property type="match status" value="1"/>
</dbReference>
<dbReference type="GO" id="GO:0043596">
    <property type="term" value="C:nuclear replication fork"/>
    <property type="evidence" value="ECO:0007669"/>
    <property type="project" value="TreeGrafter"/>
</dbReference>
<dbReference type="AlphaFoldDB" id="A0A9P7MUP3"/>
<dbReference type="GO" id="GO:0071932">
    <property type="term" value="P:replication fork reversal"/>
    <property type="evidence" value="ECO:0007669"/>
    <property type="project" value="TreeGrafter"/>
</dbReference>
<reference evidence="3" key="1">
    <citation type="journal article" date="2020" name="bioRxiv">
        <title>Whole genome comparisons of ergot fungi reveals the divergence and evolution of species within the genus Claviceps are the result of varying mechanisms driving genome evolution and host range expansion.</title>
        <authorList>
            <person name="Wyka S.A."/>
            <person name="Mondo S.J."/>
            <person name="Liu M."/>
            <person name="Dettman J."/>
            <person name="Nalam V."/>
            <person name="Broders K.D."/>
        </authorList>
    </citation>
    <scope>NUCLEOTIDE SEQUENCE</scope>
    <source>
        <strain evidence="3">CCC 1102</strain>
    </source>
</reference>
<feature type="compositionally biased region" description="Pro residues" evidence="1">
    <location>
        <begin position="37"/>
        <end position="46"/>
    </location>
</feature>
<sequence>MSNEVGPSNRRRSGTPHPKEVRGNIRDARTSCRSLTLPPPADPPYSPRLRRISSSLRTSSRFLSPPYKPLEKSFKYAAYNFSTVGTKEMFTVRRSVIKAWLDFPRQNHPKYADLEIDHAALAALRVDGNVMHDLPTQIEEQRELEPGHAPHVGPDNARREGETLYIRPSQECGGSSQQRPGFHPKNEDGEYELEEEFGDSSRRGSGFGPENEDDEYELGPRREESANSSPRTALFEARANTAIAMAVKNAYDALSVTIRFVTLVRQLVRQSDTDASNIAFRRVLENMREGNPDLTDFRTLEPRLLSMLERRERTTFEEQAVYLFATRASVDEMNYSRLRERRRIFCVRYRRQNTTRTSADNQWGEQFSLMVSYAMTIHKSQGMTFDLAIVDLKARGTLRPLGLLYVVLSRVQRLEHLAIFADITLDDIRPNVTRALELPNAG</sequence>
<dbReference type="EMBL" id="SRPS01000089">
    <property type="protein sequence ID" value="KAG5969733.1"/>
    <property type="molecule type" value="Genomic_DNA"/>
</dbReference>
<evidence type="ECO:0000313" key="4">
    <source>
        <dbReference type="Proteomes" id="UP000784919"/>
    </source>
</evidence>
<feature type="region of interest" description="Disordered" evidence="1">
    <location>
        <begin position="1"/>
        <end position="48"/>
    </location>
</feature>
<evidence type="ECO:0000256" key="1">
    <source>
        <dbReference type="SAM" id="MobiDB-lite"/>
    </source>
</evidence>
<feature type="compositionally biased region" description="Acidic residues" evidence="1">
    <location>
        <begin position="189"/>
        <end position="198"/>
    </location>
</feature>
<dbReference type="GO" id="GO:0000723">
    <property type="term" value="P:telomere maintenance"/>
    <property type="evidence" value="ECO:0007669"/>
    <property type="project" value="TreeGrafter"/>
</dbReference>
<dbReference type="PANTHER" id="PTHR23274:SF11">
    <property type="entry name" value="ATP-DEPENDENT DNA HELICASE PIF1"/>
    <property type="match status" value="1"/>
</dbReference>
<dbReference type="InterPro" id="IPR046700">
    <property type="entry name" value="DUF6570"/>
</dbReference>
<protein>
    <recommendedName>
        <fullName evidence="2">DUF6570 domain-containing protein</fullName>
    </recommendedName>
</protein>
<dbReference type="SUPFAM" id="SSF52540">
    <property type="entry name" value="P-loop containing nucleoside triphosphate hydrolases"/>
    <property type="match status" value="1"/>
</dbReference>
<dbReference type="GO" id="GO:0003697">
    <property type="term" value="F:single-stranded DNA binding"/>
    <property type="evidence" value="ECO:0007669"/>
    <property type="project" value="TreeGrafter"/>
</dbReference>
<evidence type="ECO:0000259" key="2">
    <source>
        <dbReference type="Pfam" id="PF20209"/>
    </source>
</evidence>
<accession>A0A9P7MUP3</accession>
<proteinExistence type="predicted"/>
<dbReference type="InterPro" id="IPR027417">
    <property type="entry name" value="P-loop_NTPase"/>
</dbReference>
<dbReference type="Gene3D" id="3.40.50.300">
    <property type="entry name" value="P-loop containing nucleotide triphosphate hydrolases"/>
    <property type="match status" value="1"/>
</dbReference>
<name>A0A9P7MUP3_9HYPO</name>
<dbReference type="CDD" id="cd18809">
    <property type="entry name" value="SF1_C_RecD"/>
    <property type="match status" value="1"/>
</dbReference>
<dbReference type="Pfam" id="PF20209">
    <property type="entry name" value="DUF6570"/>
    <property type="match status" value="1"/>
</dbReference>
<comment type="caution">
    <text evidence="3">The sequence shown here is derived from an EMBL/GenBank/DDBJ whole genome shotgun (WGS) entry which is preliminary data.</text>
</comment>